<accession>A0A392MWF3</accession>
<sequence>SNIISHNHFFKIASSQSLPNPLIITSSQSLLNPLTIASFVNVHSESLPMKLPKFLIHSALPHANAVNLETMKLPSFLIEALPPKT</sequence>
<dbReference type="EMBL" id="LXQA010020822">
    <property type="protein sequence ID" value="MCH91632.1"/>
    <property type="molecule type" value="Genomic_DNA"/>
</dbReference>
<name>A0A392MWF3_9FABA</name>
<evidence type="ECO:0000313" key="2">
    <source>
        <dbReference type="Proteomes" id="UP000265520"/>
    </source>
</evidence>
<comment type="caution">
    <text evidence="1">The sequence shown here is derived from an EMBL/GenBank/DDBJ whole genome shotgun (WGS) entry which is preliminary data.</text>
</comment>
<reference evidence="1 2" key="1">
    <citation type="journal article" date="2018" name="Front. Plant Sci.">
        <title>Red Clover (Trifolium pratense) and Zigzag Clover (T. medium) - A Picture of Genomic Similarities and Differences.</title>
        <authorList>
            <person name="Dluhosova J."/>
            <person name="Istvanek J."/>
            <person name="Nedelnik J."/>
            <person name="Repkova J."/>
        </authorList>
    </citation>
    <scope>NUCLEOTIDE SEQUENCE [LARGE SCALE GENOMIC DNA]</scope>
    <source>
        <strain evidence="2">cv. 10/8</strain>
        <tissue evidence="1">Leaf</tissue>
    </source>
</reference>
<evidence type="ECO:0000313" key="1">
    <source>
        <dbReference type="EMBL" id="MCH91632.1"/>
    </source>
</evidence>
<protein>
    <submittedName>
        <fullName evidence="1">Uncharacterized protein</fullName>
    </submittedName>
</protein>
<organism evidence="1 2">
    <name type="scientific">Trifolium medium</name>
    <dbReference type="NCBI Taxonomy" id="97028"/>
    <lineage>
        <taxon>Eukaryota</taxon>
        <taxon>Viridiplantae</taxon>
        <taxon>Streptophyta</taxon>
        <taxon>Embryophyta</taxon>
        <taxon>Tracheophyta</taxon>
        <taxon>Spermatophyta</taxon>
        <taxon>Magnoliopsida</taxon>
        <taxon>eudicotyledons</taxon>
        <taxon>Gunneridae</taxon>
        <taxon>Pentapetalae</taxon>
        <taxon>rosids</taxon>
        <taxon>fabids</taxon>
        <taxon>Fabales</taxon>
        <taxon>Fabaceae</taxon>
        <taxon>Papilionoideae</taxon>
        <taxon>50 kb inversion clade</taxon>
        <taxon>NPAAA clade</taxon>
        <taxon>Hologalegina</taxon>
        <taxon>IRL clade</taxon>
        <taxon>Trifolieae</taxon>
        <taxon>Trifolium</taxon>
    </lineage>
</organism>
<keyword evidence="2" id="KW-1185">Reference proteome</keyword>
<dbReference type="Proteomes" id="UP000265520">
    <property type="component" value="Unassembled WGS sequence"/>
</dbReference>
<dbReference type="AlphaFoldDB" id="A0A392MWF3"/>
<proteinExistence type="predicted"/>
<feature type="non-terminal residue" evidence="1">
    <location>
        <position position="1"/>
    </location>
</feature>